<name>A0ABD3Q268_9STRA</name>
<accession>A0ABD3Q268</accession>
<dbReference type="AlphaFoldDB" id="A0ABD3Q268"/>
<protein>
    <recommendedName>
        <fullName evidence="3">Plastid lipid-associated protein/fibrillin conserved domain-containing protein</fullName>
    </recommendedName>
</protein>
<dbReference type="EMBL" id="JABMIG020000079">
    <property type="protein sequence ID" value="KAL3794559.1"/>
    <property type="molecule type" value="Genomic_DNA"/>
</dbReference>
<dbReference type="Proteomes" id="UP001516023">
    <property type="component" value="Unassembled WGS sequence"/>
</dbReference>
<keyword evidence="2" id="KW-1185">Reference proteome</keyword>
<reference evidence="1 2" key="1">
    <citation type="journal article" date="2020" name="G3 (Bethesda)">
        <title>Improved Reference Genome for Cyclotella cryptica CCMP332, a Model for Cell Wall Morphogenesis, Salinity Adaptation, and Lipid Production in Diatoms (Bacillariophyta).</title>
        <authorList>
            <person name="Roberts W.R."/>
            <person name="Downey K.M."/>
            <person name="Ruck E.C."/>
            <person name="Traller J.C."/>
            <person name="Alverson A.J."/>
        </authorList>
    </citation>
    <scope>NUCLEOTIDE SEQUENCE [LARGE SCALE GENOMIC DNA]</scope>
    <source>
        <strain evidence="1 2">CCMP332</strain>
    </source>
</reference>
<gene>
    <name evidence="1" type="ORF">HJC23_008015</name>
</gene>
<sequence>MVTSRNSTVSMSKRWLRCAATLGSLTRSSHAFVVTPHIAAAPSLRNPHLVSSVGLMDHIPWQIQQQQKTRLFFSRGNADKDDDWETLKRSAGNLVKKAGEKIMSILPFGKTEEQKRAEIIKKERKAEIQSMFRDLPFPIRMAGRMITPFLNNFAEEIAEQSRAAQDVLEEARLRLVNDESLIQKLGEPLQVGQPFSQSSRTRVINGKSSAKVQASFQVAGPYGSGIATLDSSDGEIRSLVVNVNGFNMSVGARRGSVFTSSSGKGKNDIIEAEIIEKK</sequence>
<organism evidence="1 2">
    <name type="scientific">Cyclotella cryptica</name>
    <dbReference type="NCBI Taxonomy" id="29204"/>
    <lineage>
        <taxon>Eukaryota</taxon>
        <taxon>Sar</taxon>
        <taxon>Stramenopiles</taxon>
        <taxon>Ochrophyta</taxon>
        <taxon>Bacillariophyta</taxon>
        <taxon>Coscinodiscophyceae</taxon>
        <taxon>Thalassiosirophycidae</taxon>
        <taxon>Stephanodiscales</taxon>
        <taxon>Stephanodiscaceae</taxon>
        <taxon>Cyclotella</taxon>
    </lineage>
</organism>
<evidence type="ECO:0000313" key="1">
    <source>
        <dbReference type="EMBL" id="KAL3794559.1"/>
    </source>
</evidence>
<evidence type="ECO:0000313" key="2">
    <source>
        <dbReference type="Proteomes" id="UP001516023"/>
    </source>
</evidence>
<comment type="caution">
    <text evidence="1">The sequence shown here is derived from an EMBL/GenBank/DDBJ whole genome shotgun (WGS) entry which is preliminary data.</text>
</comment>
<proteinExistence type="predicted"/>
<evidence type="ECO:0008006" key="3">
    <source>
        <dbReference type="Google" id="ProtNLM"/>
    </source>
</evidence>